<dbReference type="STRING" id="1122188.SAMN02745674_00368"/>
<dbReference type="PANTHER" id="PTHR43540">
    <property type="entry name" value="PEROXYUREIDOACRYLATE/UREIDOACRYLATE AMIDOHYDROLASE-RELATED"/>
    <property type="match status" value="1"/>
</dbReference>
<dbReference type="GO" id="GO:0016787">
    <property type="term" value="F:hydrolase activity"/>
    <property type="evidence" value="ECO:0007669"/>
    <property type="project" value="UniProtKB-KW"/>
</dbReference>
<evidence type="ECO:0000259" key="2">
    <source>
        <dbReference type="Pfam" id="PF00857"/>
    </source>
</evidence>
<reference evidence="3 4" key="1">
    <citation type="submission" date="2017-02" db="EMBL/GenBank/DDBJ databases">
        <authorList>
            <person name="Peterson S.W."/>
        </authorList>
    </citation>
    <scope>NUCLEOTIDE SEQUENCE [LARGE SCALE GENOMIC DNA]</scope>
    <source>
        <strain evidence="3 4">DSM 21749</strain>
    </source>
</reference>
<gene>
    <name evidence="3" type="ORF">SAMN02745674_00368</name>
</gene>
<dbReference type="InterPro" id="IPR036380">
    <property type="entry name" value="Isochorismatase-like_sf"/>
</dbReference>
<dbReference type="InterPro" id="IPR050272">
    <property type="entry name" value="Isochorismatase-like_hydrls"/>
</dbReference>
<dbReference type="OrthoDB" id="9807387at2"/>
<dbReference type="Pfam" id="PF00857">
    <property type="entry name" value="Isochorismatase"/>
    <property type="match status" value="1"/>
</dbReference>
<keyword evidence="4" id="KW-1185">Reference proteome</keyword>
<accession>A0A1T4MC21</accession>
<dbReference type="EMBL" id="FUXP01000001">
    <property type="protein sequence ID" value="SJZ64462.1"/>
    <property type="molecule type" value="Genomic_DNA"/>
</dbReference>
<name>A0A1T4MC21_9GAMM</name>
<dbReference type="AlphaFoldDB" id="A0A1T4MC21"/>
<sequence>MSESSRTPVLLIVDMINPLDFPGGASMRPLAIEAAKRLAKLKKRFRNSGRPVVYVNDNFMDWKADFKEIVAVVGHDTPGAPLAELLAPEHDDYFVLKPKHSGFYETPLPTLLEKLQAGRLVVTGVATDGCVLATATDAHIREFDVHVPRDCVAAISTERTERALALMKASMHIDVRTSRYVDP</sequence>
<feature type="domain" description="Isochorismatase-like" evidence="2">
    <location>
        <begin position="9"/>
        <end position="171"/>
    </location>
</feature>
<dbReference type="InterPro" id="IPR000868">
    <property type="entry name" value="Isochorismatase-like_dom"/>
</dbReference>
<keyword evidence="1" id="KW-0378">Hydrolase</keyword>
<proteinExistence type="predicted"/>
<dbReference type="PANTHER" id="PTHR43540:SF6">
    <property type="entry name" value="ISOCHORISMATASE-LIKE DOMAIN-CONTAINING PROTEIN"/>
    <property type="match status" value="1"/>
</dbReference>
<dbReference type="RefSeq" id="WP_159447322.1">
    <property type="nucleotide sequence ID" value="NZ_FUXP01000001.1"/>
</dbReference>
<organism evidence="3 4">
    <name type="scientific">Lysobacter spongiicola DSM 21749</name>
    <dbReference type="NCBI Taxonomy" id="1122188"/>
    <lineage>
        <taxon>Bacteria</taxon>
        <taxon>Pseudomonadati</taxon>
        <taxon>Pseudomonadota</taxon>
        <taxon>Gammaproteobacteria</taxon>
        <taxon>Lysobacterales</taxon>
        <taxon>Lysobacteraceae</taxon>
        <taxon>Novilysobacter</taxon>
    </lineage>
</organism>
<dbReference type="Gene3D" id="3.40.50.850">
    <property type="entry name" value="Isochorismatase-like"/>
    <property type="match status" value="1"/>
</dbReference>
<protein>
    <submittedName>
        <fullName evidence="3">Nicotinamidase-related amidase</fullName>
    </submittedName>
</protein>
<dbReference type="Proteomes" id="UP000190061">
    <property type="component" value="Unassembled WGS sequence"/>
</dbReference>
<dbReference type="SUPFAM" id="SSF52499">
    <property type="entry name" value="Isochorismatase-like hydrolases"/>
    <property type="match status" value="1"/>
</dbReference>
<evidence type="ECO:0000313" key="4">
    <source>
        <dbReference type="Proteomes" id="UP000190061"/>
    </source>
</evidence>
<evidence type="ECO:0000313" key="3">
    <source>
        <dbReference type="EMBL" id="SJZ64462.1"/>
    </source>
</evidence>
<dbReference type="CDD" id="cd00431">
    <property type="entry name" value="cysteine_hydrolases"/>
    <property type="match status" value="1"/>
</dbReference>
<evidence type="ECO:0000256" key="1">
    <source>
        <dbReference type="ARBA" id="ARBA00022801"/>
    </source>
</evidence>